<keyword evidence="2" id="KW-0963">Cytoplasm</keyword>
<evidence type="ECO:0000256" key="6">
    <source>
        <dbReference type="ARBA" id="ARBA00022763"/>
    </source>
</evidence>
<evidence type="ECO:0000313" key="20">
    <source>
        <dbReference type="Proteomes" id="UP000031594"/>
    </source>
</evidence>
<dbReference type="GO" id="GO:0003677">
    <property type="term" value="F:DNA binding"/>
    <property type="evidence" value="ECO:0007669"/>
    <property type="project" value="UniProtKB-KW"/>
</dbReference>
<dbReference type="InterPro" id="IPR041102">
    <property type="entry name" value="UvrA_inter"/>
</dbReference>
<dbReference type="PANTHER" id="PTHR43152:SF3">
    <property type="entry name" value="UVRABC SYSTEM PROTEIN A"/>
    <property type="match status" value="1"/>
</dbReference>
<organism evidence="19 21">
    <name type="scientific">Methylacidiphilum kamchatkense Kam1</name>
    <dbReference type="NCBI Taxonomy" id="1202785"/>
    <lineage>
        <taxon>Bacteria</taxon>
        <taxon>Pseudomonadati</taxon>
        <taxon>Verrucomicrobiota</taxon>
        <taxon>Methylacidiphilae</taxon>
        <taxon>Methylacidiphilales</taxon>
        <taxon>Methylacidiphilaceae</taxon>
        <taxon>Methylacidiphilum (ex Ratnadevi et al. 2023)</taxon>
    </lineage>
</organism>
<reference evidence="18 20" key="1">
    <citation type="submission" date="2014-08" db="EMBL/GenBank/DDBJ databases">
        <title>Methylacidiphilum kamchatkense strain Kam1 draft genome sequence.</title>
        <authorList>
            <person name="Birkeland N.-K."/>
            <person name="Erikstad H.A."/>
        </authorList>
    </citation>
    <scope>NUCLEOTIDE SEQUENCE [LARGE SCALE GENOMIC DNA]</scope>
    <source>
        <strain evidence="18 20">Kam1</strain>
    </source>
</reference>
<evidence type="ECO:0000256" key="13">
    <source>
        <dbReference type="ARBA" id="ARBA00023204"/>
    </source>
</evidence>
<reference evidence="19" key="2">
    <citation type="journal article" date="2019" name="BMC Genomics">
        <title>Complete genome sequence analysis of the thermoacidophilic verrucomicrobial methanotroph 'Candidatus Methylacidiphilum kamchatkense' strain Kam1 and comparison with its closest relatives.</title>
        <authorList>
            <person name="Kruse T."/>
            <person name="Ratnadevi C.M."/>
            <person name="Erikstad H.A."/>
            <person name="Birkeland N.K."/>
        </authorList>
    </citation>
    <scope>NUCLEOTIDE SEQUENCE</scope>
    <source>
        <strain evidence="19">Kam1</strain>
    </source>
</reference>
<dbReference type="InterPro" id="IPR017871">
    <property type="entry name" value="ABC_transporter-like_CS"/>
</dbReference>
<dbReference type="InterPro" id="IPR013815">
    <property type="entry name" value="ATP_grasp_subdomain_1"/>
</dbReference>
<name>A0A0C1URJ6_9BACT</name>
<dbReference type="EMBL" id="JQNX01000002">
    <property type="protein sequence ID" value="KIE58909.1"/>
    <property type="molecule type" value="Genomic_DNA"/>
</dbReference>
<evidence type="ECO:0000256" key="11">
    <source>
        <dbReference type="ARBA" id="ARBA00022881"/>
    </source>
</evidence>
<dbReference type="OrthoDB" id="9809851at2"/>
<reference evidence="21" key="3">
    <citation type="submission" date="2019-03" db="EMBL/GenBank/DDBJ databases">
        <title>Complete genome of Methylacidiphilum kamchatkense Kam1.</title>
        <authorList>
            <person name="Kruse T."/>
            <person name="Murarilal Ratnadevi C."/>
            <person name="Erikstad H.-A."/>
            <person name="Birkeland N.-K."/>
        </authorList>
    </citation>
    <scope>NUCLEOTIDE SEQUENCE [LARGE SCALE GENOMIC DNA]</scope>
    <source>
        <strain evidence="21">kam1</strain>
    </source>
</reference>
<dbReference type="PROSITE" id="PS50893">
    <property type="entry name" value="ABC_TRANSPORTER_2"/>
    <property type="match status" value="2"/>
</dbReference>
<evidence type="ECO:0000313" key="21">
    <source>
        <dbReference type="Proteomes" id="UP000315925"/>
    </source>
</evidence>
<dbReference type="InterPro" id="IPR003439">
    <property type="entry name" value="ABC_transporter-like_ATP-bd"/>
</dbReference>
<dbReference type="RefSeq" id="WP_039720833.1">
    <property type="nucleotide sequence ID" value="NZ_CP037899.1"/>
</dbReference>
<dbReference type="NCBIfam" id="TIGR00630">
    <property type="entry name" value="uvra"/>
    <property type="match status" value="1"/>
</dbReference>
<comment type="subcellular location">
    <subcellularLocation>
        <location evidence="1">Cytoplasm</location>
    </subcellularLocation>
</comment>
<keyword evidence="3" id="KW-0479">Metal-binding</keyword>
<dbReference type="GO" id="GO:0009380">
    <property type="term" value="C:excinuclease repair complex"/>
    <property type="evidence" value="ECO:0007669"/>
    <property type="project" value="InterPro"/>
</dbReference>
<dbReference type="Gene3D" id="3.30.1490.20">
    <property type="entry name" value="ATP-grasp fold, A domain"/>
    <property type="match status" value="1"/>
</dbReference>
<keyword evidence="9" id="KW-0862">Zinc</keyword>
<evidence type="ECO:0000256" key="2">
    <source>
        <dbReference type="ARBA" id="ARBA00022490"/>
    </source>
</evidence>
<evidence type="ECO:0000256" key="3">
    <source>
        <dbReference type="ARBA" id="ARBA00022723"/>
    </source>
</evidence>
<evidence type="ECO:0000313" key="19">
    <source>
        <dbReference type="EMBL" id="QDQ43216.1"/>
    </source>
</evidence>
<evidence type="ECO:0000256" key="1">
    <source>
        <dbReference type="ARBA" id="ARBA00004496"/>
    </source>
</evidence>
<comment type="similarity">
    <text evidence="14">Belongs to the ABC transporter superfamily. UvrA family.</text>
</comment>
<dbReference type="STRING" id="1202785.A946_02265"/>
<dbReference type="SUPFAM" id="SSF52540">
    <property type="entry name" value="P-loop containing nucleoside triphosphate hydrolases"/>
    <property type="match status" value="4"/>
</dbReference>
<dbReference type="Gene3D" id="1.20.1580.10">
    <property type="entry name" value="ABC transporter ATPase like domain"/>
    <property type="match status" value="3"/>
</dbReference>
<keyword evidence="10" id="KW-0067">ATP-binding</keyword>
<evidence type="ECO:0000256" key="8">
    <source>
        <dbReference type="ARBA" id="ARBA00022771"/>
    </source>
</evidence>
<evidence type="ECO:0000256" key="9">
    <source>
        <dbReference type="ARBA" id="ARBA00022833"/>
    </source>
</evidence>
<gene>
    <name evidence="18" type="ORF">A946_02265</name>
    <name evidence="19" type="ORF">kam1_2006</name>
</gene>
<keyword evidence="12" id="KW-0238">DNA-binding</keyword>
<sequence>MNETESIRLRKIRTHNLKAIDLDIPHKALTVITGLSGSGKSSLAFDTLYAEGQSRYIETFPPYIRQFLLRTEKPKAEAIEGILPAIAIEQDKTSANTRSTVATMTGIADYLKLFYTRLAYPLCPQCHQKIRKSSPKTLTEFLYNAYPQKDFLICFPVRFSAHTPFKEACLLLVSQGYSKIWLENKINRIDEEILEKTEFNCQELFVVHSLQRTEPHKRTELLEIFDESFKSGKGRLMIVLLPEKESLVFSDQLICPIDNIEFEEPFPALFSFNNPKGACPTCHGFGRIITIDYDKVIPDKTLSIAQGAIRPFQSPNFAHWQVFLERMLKKRKISLSKKISAYTAAEWDYLIHGEASEESAEILVEEDCWCGIKGFFSILEKKTYQTHIRVFLSHYRLYSQCPECNGSRFNKKTLCYKIDSGKTAFSIGELLQLPINELIHTVEAVEIPAFDQAAMRIKEEILSRLSYLNDIGLGYLTLDRASRTLSGGETRRANLTICLGNKLTNTLFVLDEPTIGLHPKDCSRLIQLIQKLRDQGNTVVVVEHEETVIKHADYIVELGPGSGAEGGQVIYAGDLQGLCSSSSSLTGAYLSGKKSISIPQKRREPQSGFLEIRKATIHNLQELDVDIPIGLFVTITGVSGCGKSSLVQEIIAYSLHRIQEINPPPGPFFTDRAIITGWENIEEVIEIDQSPIFKTPRSNIALYLGIWPYVKQLFASTEAAQIQGLEESHFSINSGEGRCPRCLGLGYEKIEMQFLSDVFVPCSVCEGKRFQPYILAIHYHGKSLDQILRMTAKEALMFFEPQVADSSRQAILHKKISSLLALLEEVGLDYLQLGHPLNQLSGGESQRLKILGILSEKLFNKKTRSHTKQRLIILDEPTTGLHIDDVKRLISLLQKLVDAANTLVVVEHNLDLILSSDWVIDLGPLGGKHGGKIIAQGPPETIAAAKESFTGIFLKEKLRATPSFLPTPSSFLSSRGQSLFIRGARHHNLKSISLEIELAKTTVLTGISGSGKSTLAFDVLFAESRRRFLDSLSGYARQFIQSLEKPQVDDIECLPPSIAIEQRSNRPGSKSTVGTLSEIYPYLRLLFAKTGIPFDPETKEEAIRQSQEDILKAIRFRLCSKEEYRILAPLIRERKGIYVALGKWAQKKGYAGFRIDGQWYDCWQFPSLSRFKSHTIDLWIGNVNETTSFEELKKNVALALSLGKETLILCDTKNQKDYLFSTKFHCPQSGKSFDELDPRLFSFHSPLGWCPTCLGKGTMEEEEDQAEQQPLLCPDCQGKRLNALARSVFLPWPLQNTKPTIDFLCSLPIGELVGYMRSIVASAKQKEIVEKIVPEIVKRLEFICNIGLYYLSLERSSQSLSAGELQRIYLCSQLGSNLKGILYILDEPTIGLHPTENQKLLNSLEALKTKGNTLVIVEHDTETMKRADKIVDLGPGAGSEGGQVVFQGNYQALLRSQNSLTSQYLSKPMKHPLMGRERRSCKKNTAWLKIEGICSNNLHDLTVEIPLGRLVVICGVSGSGKSTLLRDGIFMAVKEALSKSHRSTTKGCWKRLSGIEAISSVCFVDQMPIGKNSRSTPLTYLGLFDSIRDLFSQTPLARQRGYTKSRFSYNSKEGRCPDCLGNGTIQISMPLLPLFYLPCESCEGKRYNPQTLEVLYKGKSIAEVLHMTVAEACHFFSSIEKLRKPFSILCEIGLSYLCLGQPTPTLSGGEAQRVKLAKELIAMEQKRIQKMFEWGAQKEPKILYLLEEPTIGLHLADIEKFLHLCQSLVEYGHTVVIIEHHPDVIAEADYVIELGPGAGKEGGKIIGTGTPEALAEIQNSPTAPFLKGIVIPSK</sequence>
<evidence type="ECO:0000256" key="14">
    <source>
        <dbReference type="ARBA" id="ARBA00038000"/>
    </source>
</evidence>
<dbReference type="Proteomes" id="UP000315925">
    <property type="component" value="Chromosome"/>
</dbReference>
<evidence type="ECO:0000256" key="5">
    <source>
        <dbReference type="ARBA" id="ARBA00022741"/>
    </source>
</evidence>
<keyword evidence="8" id="KW-0863">Zinc-finger</keyword>
<dbReference type="GO" id="GO:0016887">
    <property type="term" value="F:ATP hydrolysis activity"/>
    <property type="evidence" value="ECO:0007669"/>
    <property type="project" value="InterPro"/>
</dbReference>
<keyword evidence="13" id="KW-0234">DNA repair</keyword>
<dbReference type="SMART" id="SM00382">
    <property type="entry name" value="AAA"/>
    <property type="match status" value="2"/>
</dbReference>
<keyword evidence="6" id="KW-0227">DNA damage</keyword>
<proteinExistence type="inferred from homology"/>
<dbReference type="Pfam" id="PF17755">
    <property type="entry name" value="UvrA_DNA-bind"/>
    <property type="match status" value="1"/>
</dbReference>
<dbReference type="Gene3D" id="3.40.50.300">
    <property type="entry name" value="P-loop containing nucleotide triphosphate hydrolases"/>
    <property type="match status" value="5"/>
</dbReference>
<evidence type="ECO:0000256" key="7">
    <source>
        <dbReference type="ARBA" id="ARBA00022769"/>
    </source>
</evidence>
<dbReference type="Proteomes" id="UP000031594">
    <property type="component" value="Unassembled WGS sequence"/>
</dbReference>
<evidence type="ECO:0000259" key="17">
    <source>
        <dbReference type="PROSITE" id="PS50893"/>
    </source>
</evidence>
<dbReference type="InterPro" id="IPR003593">
    <property type="entry name" value="AAA+_ATPase"/>
</dbReference>
<accession>A0A0C1URJ6</accession>
<evidence type="ECO:0000256" key="15">
    <source>
        <dbReference type="ARBA" id="ARBA00039316"/>
    </source>
</evidence>
<dbReference type="PROSITE" id="PS00211">
    <property type="entry name" value="ABC_TRANSPORTER_1"/>
    <property type="match status" value="2"/>
</dbReference>
<protein>
    <recommendedName>
        <fullName evidence="15">UvrABC system protein A</fullName>
    </recommendedName>
    <alternativeName>
        <fullName evidence="16">Excinuclease ABC subunit A</fullName>
    </alternativeName>
</protein>
<keyword evidence="20" id="KW-1185">Reference proteome</keyword>
<dbReference type="GO" id="GO:0004518">
    <property type="term" value="F:nuclease activity"/>
    <property type="evidence" value="ECO:0007669"/>
    <property type="project" value="UniProtKB-KW"/>
</dbReference>
<dbReference type="PANTHER" id="PTHR43152">
    <property type="entry name" value="UVRABC SYSTEM PROTEIN A"/>
    <property type="match status" value="1"/>
</dbReference>
<dbReference type="GO" id="GO:0005737">
    <property type="term" value="C:cytoplasm"/>
    <property type="evidence" value="ECO:0007669"/>
    <property type="project" value="UniProtKB-SubCell"/>
</dbReference>
<feature type="domain" description="ABC transporter" evidence="17">
    <location>
        <begin position="974"/>
        <end position="1460"/>
    </location>
</feature>
<dbReference type="Gene3D" id="1.10.8.280">
    <property type="entry name" value="ABC transporter ATPase domain-like"/>
    <property type="match status" value="1"/>
</dbReference>
<dbReference type="Pfam" id="PF17760">
    <property type="entry name" value="UvrA_inter"/>
    <property type="match status" value="1"/>
</dbReference>
<keyword evidence="11" id="KW-0267">Excision nuclease</keyword>
<dbReference type="GO" id="GO:0006289">
    <property type="term" value="P:nucleotide-excision repair"/>
    <property type="evidence" value="ECO:0007669"/>
    <property type="project" value="InterPro"/>
</dbReference>
<keyword evidence="4" id="KW-0677">Repeat</keyword>
<dbReference type="GO" id="GO:0005524">
    <property type="term" value="F:ATP binding"/>
    <property type="evidence" value="ECO:0007669"/>
    <property type="project" value="UniProtKB-KW"/>
</dbReference>
<dbReference type="GO" id="GO:0008270">
    <property type="term" value="F:zinc ion binding"/>
    <property type="evidence" value="ECO:0007669"/>
    <property type="project" value="UniProtKB-KW"/>
</dbReference>
<keyword evidence="5" id="KW-0547">Nucleotide-binding</keyword>
<dbReference type="InterPro" id="IPR027417">
    <property type="entry name" value="P-loop_NTPase"/>
</dbReference>
<evidence type="ECO:0000313" key="18">
    <source>
        <dbReference type="EMBL" id="KIE58909.1"/>
    </source>
</evidence>
<feature type="domain" description="ABC transporter" evidence="17">
    <location>
        <begin position="602"/>
        <end position="955"/>
    </location>
</feature>
<evidence type="ECO:0000256" key="16">
    <source>
        <dbReference type="ARBA" id="ARBA00042156"/>
    </source>
</evidence>
<dbReference type="EMBL" id="CP037899">
    <property type="protein sequence ID" value="QDQ43216.1"/>
    <property type="molecule type" value="Genomic_DNA"/>
</dbReference>
<dbReference type="KEGG" id="mkc:kam1_2006"/>
<dbReference type="InterPro" id="IPR041552">
    <property type="entry name" value="UvrA_DNA-bd"/>
</dbReference>
<dbReference type="InterPro" id="IPR004602">
    <property type="entry name" value="UvrA"/>
</dbReference>
<evidence type="ECO:0000256" key="12">
    <source>
        <dbReference type="ARBA" id="ARBA00023125"/>
    </source>
</evidence>
<evidence type="ECO:0000256" key="4">
    <source>
        <dbReference type="ARBA" id="ARBA00022737"/>
    </source>
</evidence>
<evidence type="ECO:0000256" key="10">
    <source>
        <dbReference type="ARBA" id="ARBA00022840"/>
    </source>
</evidence>
<keyword evidence="7" id="KW-0228">DNA excision</keyword>